<accession>A0A160VA02</accession>
<sequence length="156" mass="17702">MAISQLEQAMATLRLGLAEMRAKEDHMDALVNQFRTQLRRLPRQVVYGQTSLESSLTAMGEIEERLEDAISNRRRLLAIKDTATQELEALQLLKRVDEARSKLASLKNGNSADEEVQAEIRQLEDFIAANSRQAEQAITERFKERTERTNGDRASS</sequence>
<organism evidence="1">
    <name type="scientific">hydrothermal vent metagenome</name>
    <dbReference type="NCBI Taxonomy" id="652676"/>
    <lineage>
        <taxon>unclassified sequences</taxon>
        <taxon>metagenomes</taxon>
        <taxon>ecological metagenomes</taxon>
    </lineage>
</organism>
<gene>
    <name evidence="1" type="ORF">MGWOODY_Clf1156</name>
</gene>
<protein>
    <submittedName>
        <fullName evidence="1">Uncharacterized protein</fullName>
    </submittedName>
</protein>
<proteinExistence type="predicted"/>
<name>A0A160VA02_9ZZZZ</name>
<evidence type="ECO:0000313" key="1">
    <source>
        <dbReference type="EMBL" id="CUV02135.1"/>
    </source>
</evidence>
<dbReference type="AlphaFoldDB" id="A0A160VA02"/>
<reference evidence="1" key="1">
    <citation type="submission" date="2015-10" db="EMBL/GenBank/DDBJ databases">
        <authorList>
            <person name="Gilbert D.G."/>
        </authorList>
    </citation>
    <scope>NUCLEOTIDE SEQUENCE</scope>
</reference>
<dbReference type="EMBL" id="FAXA01000191">
    <property type="protein sequence ID" value="CUV02135.1"/>
    <property type="molecule type" value="Genomic_DNA"/>
</dbReference>